<evidence type="ECO:0000313" key="1">
    <source>
        <dbReference type="EMBL" id="GAX22786.1"/>
    </source>
</evidence>
<organism evidence="1 2">
    <name type="scientific">Fistulifera solaris</name>
    <name type="common">Oleaginous diatom</name>
    <dbReference type="NCBI Taxonomy" id="1519565"/>
    <lineage>
        <taxon>Eukaryota</taxon>
        <taxon>Sar</taxon>
        <taxon>Stramenopiles</taxon>
        <taxon>Ochrophyta</taxon>
        <taxon>Bacillariophyta</taxon>
        <taxon>Bacillariophyceae</taxon>
        <taxon>Bacillariophycidae</taxon>
        <taxon>Naviculales</taxon>
        <taxon>Naviculaceae</taxon>
        <taxon>Fistulifera</taxon>
    </lineage>
</organism>
<name>A0A1Z5K9B9_FISSO</name>
<accession>A0A1Z5K9B9</accession>
<proteinExistence type="predicted"/>
<reference evidence="1 2" key="1">
    <citation type="journal article" date="2015" name="Plant Cell">
        <title>Oil accumulation by the oleaginous diatom Fistulifera solaris as revealed by the genome and transcriptome.</title>
        <authorList>
            <person name="Tanaka T."/>
            <person name="Maeda Y."/>
            <person name="Veluchamy A."/>
            <person name="Tanaka M."/>
            <person name="Abida H."/>
            <person name="Marechal E."/>
            <person name="Bowler C."/>
            <person name="Muto M."/>
            <person name="Sunaga Y."/>
            <person name="Tanaka M."/>
            <person name="Yoshino T."/>
            <person name="Taniguchi T."/>
            <person name="Fukuda Y."/>
            <person name="Nemoto M."/>
            <person name="Matsumoto M."/>
            <person name="Wong P.S."/>
            <person name="Aburatani S."/>
            <person name="Fujibuchi W."/>
        </authorList>
    </citation>
    <scope>NUCLEOTIDE SEQUENCE [LARGE SCALE GENOMIC DNA]</scope>
    <source>
        <strain evidence="1 2">JPCC DA0580</strain>
    </source>
</reference>
<dbReference type="EMBL" id="BDSP01000190">
    <property type="protein sequence ID" value="GAX22786.1"/>
    <property type="molecule type" value="Genomic_DNA"/>
</dbReference>
<evidence type="ECO:0000313" key="2">
    <source>
        <dbReference type="Proteomes" id="UP000198406"/>
    </source>
</evidence>
<dbReference type="OrthoDB" id="509720at2759"/>
<dbReference type="InParanoid" id="A0A1Z5K9B9"/>
<sequence>MTIIYTSSPSVQIGYIVSKDRFTISQVREIAYAFRYTEIMLNDVSRVISFRRDRARINVYYSTGTVGTCLSHPTKGKTQLFRRDVTLQELKQLFQDPRLHTGKGYYRKHVGQKWKNSVTGTYSSDFARRWEYVAEMTGLLGTNATSTATNVKILMDEISSLLFGIKRGAPCLSGTDHDELGRCVVRYLAVSQAKDDGALEVELEEFVSSYYAVSFKLLSDYGRALTGSSYDPDQYIRMLQLLRSLPISLRMEICQWLVRLLEPGHVLIQESVGVNTVFPTEGKFSIGTFRLLQVVLYPLAIRVFECNIWCCHVLTHRNPVDKRYSVDMWP</sequence>
<gene>
    <name evidence="1" type="ORF">FisN_11Hu323</name>
</gene>
<protein>
    <submittedName>
        <fullName evidence="1">Uncharacterized protein</fullName>
    </submittedName>
</protein>
<dbReference type="AlphaFoldDB" id="A0A1Z5K9B9"/>
<dbReference type="Proteomes" id="UP000198406">
    <property type="component" value="Unassembled WGS sequence"/>
</dbReference>
<comment type="caution">
    <text evidence="1">The sequence shown here is derived from an EMBL/GenBank/DDBJ whole genome shotgun (WGS) entry which is preliminary data.</text>
</comment>
<keyword evidence="2" id="KW-1185">Reference proteome</keyword>